<reference evidence="2 3" key="1">
    <citation type="submission" date="2019-06" db="EMBL/GenBank/DDBJ databases">
        <title>Genome sequence of Deinococcus radiopugnans ATCC 19172.</title>
        <authorList>
            <person name="Maclea K.S."/>
            <person name="Maynard C.R."/>
        </authorList>
    </citation>
    <scope>NUCLEOTIDE SEQUENCE [LARGE SCALE GENOMIC DNA]</scope>
    <source>
        <strain evidence="2 3">ATCC 19172</strain>
    </source>
</reference>
<dbReference type="Proteomes" id="UP000313988">
    <property type="component" value="Unassembled WGS sequence"/>
</dbReference>
<dbReference type="InterPro" id="IPR001387">
    <property type="entry name" value="Cro/C1-type_HTH"/>
</dbReference>
<protein>
    <submittedName>
        <fullName evidence="2">Helix-turn-helix transcriptional regulator</fullName>
    </submittedName>
</protein>
<dbReference type="SUPFAM" id="SSF47413">
    <property type="entry name" value="lambda repressor-like DNA-binding domains"/>
    <property type="match status" value="1"/>
</dbReference>
<dbReference type="InterPro" id="IPR010982">
    <property type="entry name" value="Lambda_DNA-bd_dom_sf"/>
</dbReference>
<dbReference type="CDD" id="cd00093">
    <property type="entry name" value="HTH_XRE"/>
    <property type="match status" value="1"/>
</dbReference>
<evidence type="ECO:0000313" key="3">
    <source>
        <dbReference type="Proteomes" id="UP000313988"/>
    </source>
</evidence>
<gene>
    <name evidence="2" type="ORF">FHR04_07985</name>
</gene>
<dbReference type="EMBL" id="VDMO01000007">
    <property type="protein sequence ID" value="TNM71480.1"/>
    <property type="molecule type" value="Genomic_DNA"/>
</dbReference>
<dbReference type="Pfam" id="PF01381">
    <property type="entry name" value="HTH_3"/>
    <property type="match status" value="1"/>
</dbReference>
<name>A0A5C4Y7F2_9DEIO</name>
<organism evidence="2 3">
    <name type="scientific">Deinococcus radiopugnans ATCC 19172</name>
    <dbReference type="NCBI Taxonomy" id="585398"/>
    <lineage>
        <taxon>Bacteria</taxon>
        <taxon>Thermotogati</taxon>
        <taxon>Deinococcota</taxon>
        <taxon>Deinococci</taxon>
        <taxon>Deinococcales</taxon>
        <taxon>Deinococcaceae</taxon>
        <taxon>Deinococcus</taxon>
    </lineage>
</organism>
<dbReference type="PROSITE" id="PS50943">
    <property type="entry name" value="HTH_CROC1"/>
    <property type="match status" value="1"/>
</dbReference>
<dbReference type="SMART" id="SM00530">
    <property type="entry name" value="HTH_XRE"/>
    <property type="match status" value="1"/>
</dbReference>
<dbReference type="OrthoDB" id="9815697at2"/>
<comment type="caution">
    <text evidence="2">The sequence shown here is derived from an EMBL/GenBank/DDBJ whole genome shotgun (WGS) entry which is preliminary data.</text>
</comment>
<proteinExistence type="predicted"/>
<feature type="domain" description="HTH cro/C1-type" evidence="1">
    <location>
        <begin position="56"/>
        <end position="99"/>
    </location>
</feature>
<accession>A0A5C4Y7F2</accession>
<sequence>MPISRLSLLNWKCGTLGVMSKRNYTTHTPTAEELLLRSALGRRIRRLRRVGEIANQESFADAIGVSRVHMSKIELGRADLRFSTLLKIAQGLGQPLDELLRDLASEVPLPE</sequence>
<dbReference type="Gene3D" id="1.10.260.40">
    <property type="entry name" value="lambda repressor-like DNA-binding domains"/>
    <property type="match status" value="1"/>
</dbReference>
<dbReference type="GO" id="GO:0003677">
    <property type="term" value="F:DNA binding"/>
    <property type="evidence" value="ECO:0007669"/>
    <property type="project" value="InterPro"/>
</dbReference>
<evidence type="ECO:0000313" key="2">
    <source>
        <dbReference type="EMBL" id="TNM71480.1"/>
    </source>
</evidence>
<evidence type="ECO:0000259" key="1">
    <source>
        <dbReference type="PROSITE" id="PS50943"/>
    </source>
</evidence>
<dbReference type="AlphaFoldDB" id="A0A5C4Y7F2"/>